<dbReference type="AlphaFoldDB" id="A0A1J1HX11"/>
<sequence length="146" mass="16990">MNHPPPLEAVEYLIPSNRRVKSAPRAILSIQKSEVIKCNKHFITSRIDDQIVHHRIEYNMEICNSHKSNKDDARDTKRCLRRRSMGSVERRRPCRGTRKELKEGIVDPTQLPKQSQATVSLRSMHAFDHHRPLICAVAPFFVRTEK</sequence>
<name>A0A1J1HX11_9DIPT</name>
<accession>A0A1J1HX11</accession>
<keyword evidence="2" id="KW-1185">Reference proteome</keyword>
<reference evidence="1 2" key="1">
    <citation type="submission" date="2015-04" db="EMBL/GenBank/DDBJ databases">
        <authorList>
            <person name="Syromyatnikov M.Y."/>
            <person name="Popov V.N."/>
        </authorList>
    </citation>
    <scope>NUCLEOTIDE SEQUENCE [LARGE SCALE GENOMIC DNA]</scope>
</reference>
<gene>
    <name evidence="1" type="ORF">CLUMA_CG004750</name>
</gene>
<evidence type="ECO:0000313" key="2">
    <source>
        <dbReference type="Proteomes" id="UP000183832"/>
    </source>
</evidence>
<dbReference type="EMBL" id="CVRI01000020">
    <property type="protein sequence ID" value="CRK91062.1"/>
    <property type="molecule type" value="Genomic_DNA"/>
</dbReference>
<proteinExistence type="predicted"/>
<organism evidence="1 2">
    <name type="scientific">Clunio marinus</name>
    <dbReference type="NCBI Taxonomy" id="568069"/>
    <lineage>
        <taxon>Eukaryota</taxon>
        <taxon>Metazoa</taxon>
        <taxon>Ecdysozoa</taxon>
        <taxon>Arthropoda</taxon>
        <taxon>Hexapoda</taxon>
        <taxon>Insecta</taxon>
        <taxon>Pterygota</taxon>
        <taxon>Neoptera</taxon>
        <taxon>Endopterygota</taxon>
        <taxon>Diptera</taxon>
        <taxon>Nematocera</taxon>
        <taxon>Chironomoidea</taxon>
        <taxon>Chironomidae</taxon>
        <taxon>Clunio</taxon>
    </lineage>
</organism>
<protein>
    <submittedName>
        <fullName evidence="1">CLUMA_CG004750, isoform A</fullName>
    </submittedName>
</protein>
<dbReference type="Proteomes" id="UP000183832">
    <property type="component" value="Unassembled WGS sequence"/>
</dbReference>
<evidence type="ECO:0000313" key="1">
    <source>
        <dbReference type="EMBL" id="CRK91062.1"/>
    </source>
</evidence>